<dbReference type="EMBL" id="JAHRIQ010111069">
    <property type="protein sequence ID" value="MEQ2257513.1"/>
    <property type="molecule type" value="Genomic_DNA"/>
</dbReference>
<dbReference type="Proteomes" id="UP001482620">
    <property type="component" value="Unassembled WGS sequence"/>
</dbReference>
<keyword evidence="1" id="KW-0472">Membrane</keyword>
<organism evidence="2 3">
    <name type="scientific">Ilyodon furcidens</name>
    <name type="common">goldbreast splitfin</name>
    <dbReference type="NCBI Taxonomy" id="33524"/>
    <lineage>
        <taxon>Eukaryota</taxon>
        <taxon>Metazoa</taxon>
        <taxon>Chordata</taxon>
        <taxon>Craniata</taxon>
        <taxon>Vertebrata</taxon>
        <taxon>Euteleostomi</taxon>
        <taxon>Actinopterygii</taxon>
        <taxon>Neopterygii</taxon>
        <taxon>Teleostei</taxon>
        <taxon>Neoteleostei</taxon>
        <taxon>Acanthomorphata</taxon>
        <taxon>Ovalentaria</taxon>
        <taxon>Atherinomorphae</taxon>
        <taxon>Cyprinodontiformes</taxon>
        <taxon>Goodeidae</taxon>
        <taxon>Ilyodon</taxon>
    </lineage>
</organism>
<accession>A0ABV0VLB2</accession>
<feature type="transmembrane region" description="Helical" evidence="1">
    <location>
        <begin position="58"/>
        <end position="77"/>
    </location>
</feature>
<keyword evidence="3" id="KW-1185">Reference proteome</keyword>
<keyword evidence="1" id="KW-0812">Transmembrane</keyword>
<sequence length="100" mass="11250">MAHFSLCSVTSVRFSFGYLVFLDLCSAHSCIVPTPCHSQLVISFIQCTMPIRLPVSPLYILFCSVLFWLTLFVHAMPSLTMSAVHTRPAQMFSLSPHPRM</sequence>
<evidence type="ECO:0000256" key="1">
    <source>
        <dbReference type="SAM" id="Phobius"/>
    </source>
</evidence>
<protein>
    <submittedName>
        <fullName evidence="2">Uncharacterized protein</fullName>
    </submittedName>
</protein>
<name>A0ABV0VLB2_9TELE</name>
<evidence type="ECO:0000313" key="2">
    <source>
        <dbReference type="EMBL" id="MEQ2257513.1"/>
    </source>
</evidence>
<gene>
    <name evidence="2" type="ORF">ILYODFUR_035526</name>
</gene>
<proteinExistence type="predicted"/>
<keyword evidence="1" id="KW-1133">Transmembrane helix</keyword>
<evidence type="ECO:0000313" key="3">
    <source>
        <dbReference type="Proteomes" id="UP001482620"/>
    </source>
</evidence>
<reference evidence="2 3" key="1">
    <citation type="submission" date="2021-06" db="EMBL/GenBank/DDBJ databases">
        <authorList>
            <person name="Palmer J.M."/>
        </authorList>
    </citation>
    <scope>NUCLEOTIDE SEQUENCE [LARGE SCALE GENOMIC DNA]</scope>
    <source>
        <strain evidence="3">if_2019</strain>
        <tissue evidence="2">Muscle</tissue>
    </source>
</reference>
<comment type="caution">
    <text evidence="2">The sequence shown here is derived from an EMBL/GenBank/DDBJ whole genome shotgun (WGS) entry which is preliminary data.</text>
</comment>